<dbReference type="EMBL" id="CP058952">
    <property type="protein sequence ID" value="QLI81270.1"/>
    <property type="molecule type" value="Genomic_DNA"/>
</dbReference>
<evidence type="ECO:0000313" key="3">
    <source>
        <dbReference type="Proteomes" id="UP000510822"/>
    </source>
</evidence>
<gene>
    <name evidence="2" type="ORF">HZU75_06880</name>
</gene>
<dbReference type="PROSITE" id="PS51257">
    <property type="entry name" value="PROKAR_LIPOPROTEIN"/>
    <property type="match status" value="1"/>
</dbReference>
<organism evidence="2 3">
    <name type="scientific">Chitinibacter fontanus</name>
    <dbReference type="NCBI Taxonomy" id="1737446"/>
    <lineage>
        <taxon>Bacteria</taxon>
        <taxon>Pseudomonadati</taxon>
        <taxon>Pseudomonadota</taxon>
        <taxon>Betaproteobacteria</taxon>
        <taxon>Neisseriales</taxon>
        <taxon>Chitinibacteraceae</taxon>
        <taxon>Chitinibacter</taxon>
    </lineage>
</organism>
<sequence>MKKIFSLIITFALCLGLAACAPWAKIRENKVEQDASKLVSFSAPLNWMQLMQPPANASNWRYTRDGFAMQELVISYDTPEVAIRSLSGKHDFQAQLKLEEDFDSSELADQFLGQLQKAYAALNLNIQVLERGPATIANRDAYRLLLTWKNAKGLDYQQEIYGTVYKGKLLIIAYSAIRKNFWQRDYPQYQQLLASVKLR</sequence>
<dbReference type="Gene3D" id="3.40.1000.10">
    <property type="entry name" value="Mog1/PsbP, alpha/beta/alpha sandwich"/>
    <property type="match status" value="1"/>
</dbReference>
<feature type="signal peptide" evidence="1">
    <location>
        <begin position="1"/>
        <end position="24"/>
    </location>
</feature>
<keyword evidence="3" id="KW-1185">Reference proteome</keyword>
<feature type="chain" id="PRO_5028921756" description="PsbP C-terminal domain-containing protein" evidence="1">
    <location>
        <begin position="25"/>
        <end position="199"/>
    </location>
</feature>
<dbReference type="AlphaFoldDB" id="A0A7D5ZIY0"/>
<name>A0A7D5ZIY0_9NEIS</name>
<protein>
    <recommendedName>
        <fullName evidence="4">PsbP C-terminal domain-containing protein</fullName>
    </recommendedName>
</protein>
<evidence type="ECO:0008006" key="4">
    <source>
        <dbReference type="Google" id="ProtNLM"/>
    </source>
</evidence>
<dbReference type="RefSeq" id="WP_180308397.1">
    <property type="nucleotide sequence ID" value="NZ_CP058952.1"/>
</dbReference>
<dbReference type="KEGG" id="cfon:HZU75_06880"/>
<keyword evidence="1" id="KW-0732">Signal</keyword>
<evidence type="ECO:0000313" key="2">
    <source>
        <dbReference type="EMBL" id="QLI81270.1"/>
    </source>
</evidence>
<evidence type="ECO:0000256" key="1">
    <source>
        <dbReference type="SAM" id="SignalP"/>
    </source>
</evidence>
<reference evidence="2 3" key="1">
    <citation type="journal article" date="2016" name="Int. J. Syst. Evol. Microbiol.">
        <title>Chitinibacter fontanus sp. nov., isolated from a spring.</title>
        <authorList>
            <person name="Sheu S.Y."/>
            <person name="Li Y.S."/>
            <person name="Young C.C."/>
            <person name="Chen W.M."/>
        </authorList>
    </citation>
    <scope>NUCLEOTIDE SEQUENCE [LARGE SCALE GENOMIC DNA]</scope>
    <source>
        <strain evidence="2 3">STM-7</strain>
    </source>
</reference>
<accession>A0A7D5ZIY0</accession>
<dbReference type="Proteomes" id="UP000510822">
    <property type="component" value="Chromosome"/>
</dbReference>
<proteinExistence type="predicted"/>